<dbReference type="InterPro" id="IPR001870">
    <property type="entry name" value="B30.2/SPRY"/>
</dbReference>
<evidence type="ECO:0000259" key="10">
    <source>
        <dbReference type="PROSITE" id="PS50188"/>
    </source>
</evidence>
<evidence type="ECO:0000256" key="2">
    <source>
        <dbReference type="ARBA" id="ARBA00022723"/>
    </source>
</evidence>
<sequence>MGVTELTDLIRCTNTRVQIRDQTSFSYQEVKLRRSLTLRGEMEQKAVQLDRETFSCSICLDLLKDPVAIPCGHSYCKNCIKDHWDTEDEKGIHSCPQCRKSFTPRPELLKNTMLAVLVEELKKTGLQAAPADLCYAGPEDVACDVCTGRKLRAVKSCLVCMVSFCEKHLQPHYESPAYRKHKLVEPSEKLQENICSRHDEVMKMFCRTDQQCICYLCSVDEHKGHDTVSAAAERTERQRELEGSRHNIQQRIQDREEDVKLLQQEVEAINGSADKAVEHSEKIFTQLIRLMEERRSDVKQQVRSQQETEVSRVKELQEKLEQEITELKRKDAELKKLSHTEDHNQFLHNYPSLSALSESTHSSSIKIRPLKYFEDVTAAVSELRDKLQDVLRETWTNISLTETQVDVLLSNPQPEPETRADFLRYSSEITLDPNTANTELLLSEGNRKITRVSQQQSYSSHPDRFTVFYQVLSRESLTGRCYWEVEWRERVRVAVAYKNISRAGYSEECLFGNNDKSWRLYCDTNSYNFFHNKVQTPVSGPRSSRVGVYLDHSAGILSFYSVSDTMTLLHRVQTTFTQPLYAGVLVCGSAEFSKLK</sequence>
<dbReference type="Ensembl" id="ENSSAUT00010042841.1">
    <property type="protein sequence ID" value="ENSSAUP00010040673.1"/>
    <property type="gene ID" value="ENSSAUG00010017072.1"/>
</dbReference>
<dbReference type="SUPFAM" id="SSF57850">
    <property type="entry name" value="RING/U-box"/>
    <property type="match status" value="1"/>
</dbReference>
<evidence type="ECO:0000256" key="1">
    <source>
        <dbReference type="ARBA" id="ARBA00022588"/>
    </source>
</evidence>
<dbReference type="InterPro" id="IPR058030">
    <property type="entry name" value="TRIM8/14/16/25/29/45/65_CC"/>
</dbReference>
<dbReference type="PROSITE" id="PS50119">
    <property type="entry name" value="ZF_BBOX"/>
    <property type="match status" value="1"/>
</dbReference>
<dbReference type="PROSITE" id="PS50089">
    <property type="entry name" value="ZF_RING_2"/>
    <property type="match status" value="1"/>
</dbReference>
<dbReference type="InterPro" id="IPR051051">
    <property type="entry name" value="E3_ubiq-ligase_TRIM/RNF"/>
</dbReference>
<dbReference type="Gene3D" id="2.60.120.920">
    <property type="match status" value="1"/>
</dbReference>
<dbReference type="PANTHER" id="PTHR25465:SF5">
    <property type="entry name" value="E3 UBIQUITIN_ISG15 LIGASE TRIM25-RELATED"/>
    <property type="match status" value="1"/>
</dbReference>
<dbReference type="InParanoid" id="A0A671WNS5"/>
<dbReference type="InterPro" id="IPR006574">
    <property type="entry name" value="PRY"/>
</dbReference>
<reference evidence="11" key="1">
    <citation type="submission" date="2021-04" db="EMBL/GenBank/DDBJ databases">
        <authorList>
            <consortium name="Wellcome Sanger Institute Data Sharing"/>
        </authorList>
    </citation>
    <scope>NUCLEOTIDE SEQUENCE [LARGE SCALE GENOMIC DNA]</scope>
</reference>
<feature type="domain" description="B30.2/SPRY" evidence="10">
    <location>
        <begin position="409"/>
        <end position="596"/>
    </location>
</feature>
<accession>A0A671WNS5</accession>
<evidence type="ECO:0000256" key="6">
    <source>
        <dbReference type="PROSITE-ProRule" id="PRU00024"/>
    </source>
</evidence>
<evidence type="ECO:0000313" key="12">
    <source>
        <dbReference type="Proteomes" id="UP000472265"/>
    </source>
</evidence>
<dbReference type="InterPro" id="IPR001841">
    <property type="entry name" value="Znf_RING"/>
</dbReference>
<dbReference type="OMA" id="CENICSH"/>
<feature type="coiled-coil region" evidence="7">
    <location>
        <begin position="245"/>
        <end position="340"/>
    </location>
</feature>
<dbReference type="CDD" id="cd19769">
    <property type="entry name" value="Bbox2_TRIM16-like"/>
    <property type="match status" value="1"/>
</dbReference>
<keyword evidence="3 6" id="KW-0863">Zinc-finger</keyword>
<evidence type="ECO:0000256" key="5">
    <source>
        <dbReference type="ARBA" id="ARBA00022859"/>
    </source>
</evidence>
<keyword evidence="12" id="KW-1185">Reference proteome</keyword>
<evidence type="ECO:0000256" key="7">
    <source>
        <dbReference type="SAM" id="Coils"/>
    </source>
</evidence>
<dbReference type="GeneTree" id="ENSGT01150000286931"/>
<keyword evidence="5" id="KW-0391">Immunity</keyword>
<dbReference type="InterPro" id="IPR013320">
    <property type="entry name" value="ConA-like_dom_sf"/>
</dbReference>
<dbReference type="CDD" id="cd19842">
    <property type="entry name" value="Bbox1_TRIM25-like_C-IV"/>
    <property type="match status" value="1"/>
</dbReference>
<dbReference type="SMART" id="SM00184">
    <property type="entry name" value="RING"/>
    <property type="match status" value="1"/>
</dbReference>
<evidence type="ECO:0000313" key="11">
    <source>
        <dbReference type="Ensembl" id="ENSSAUP00010040673.1"/>
    </source>
</evidence>
<dbReference type="SUPFAM" id="SSF49899">
    <property type="entry name" value="Concanavalin A-like lectins/glucanases"/>
    <property type="match status" value="1"/>
</dbReference>
<dbReference type="Proteomes" id="UP000472265">
    <property type="component" value="Chromosome 5"/>
</dbReference>
<keyword evidence="1" id="KW-0399">Innate immunity</keyword>
<dbReference type="FunCoup" id="A0A671WNS5">
    <property type="interactions" value="6"/>
</dbReference>
<reference evidence="11" key="3">
    <citation type="submission" date="2025-09" db="UniProtKB">
        <authorList>
            <consortium name="Ensembl"/>
        </authorList>
    </citation>
    <scope>IDENTIFICATION</scope>
</reference>
<feature type="domain" description="B box-type" evidence="9">
    <location>
        <begin position="190"/>
        <end position="230"/>
    </location>
</feature>
<dbReference type="Pfam" id="PF00643">
    <property type="entry name" value="zf-B_box"/>
    <property type="match status" value="1"/>
</dbReference>
<dbReference type="SMART" id="SM00336">
    <property type="entry name" value="BBOX"/>
    <property type="match status" value="1"/>
</dbReference>
<dbReference type="PRINTS" id="PR01407">
    <property type="entry name" value="BUTYPHLNCDUF"/>
</dbReference>
<evidence type="ECO:0008006" key="13">
    <source>
        <dbReference type="Google" id="ProtNLM"/>
    </source>
</evidence>
<evidence type="ECO:0000256" key="4">
    <source>
        <dbReference type="ARBA" id="ARBA00022833"/>
    </source>
</evidence>
<dbReference type="InterPro" id="IPR003879">
    <property type="entry name" value="Butyrophylin_SPRY"/>
</dbReference>
<dbReference type="AlphaFoldDB" id="A0A671WNS5"/>
<dbReference type="SMART" id="SM00449">
    <property type="entry name" value="SPRY"/>
    <property type="match status" value="1"/>
</dbReference>
<organism evidence="11 12">
    <name type="scientific">Sparus aurata</name>
    <name type="common">Gilthead sea bream</name>
    <dbReference type="NCBI Taxonomy" id="8175"/>
    <lineage>
        <taxon>Eukaryota</taxon>
        <taxon>Metazoa</taxon>
        <taxon>Chordata</taxon>
        <taxon>Craniata</taxon>
        <taxon>Vertebrata</taxon>
        <taxon>Euteleostomi</taxon>
        <taxon>Actinopterygii</taxon>
        <taxon>Neopterygii</taxon>
        <taxon>Teleostei</taxon>
        <taxon>Neoteleostei</taxon>
        <taxon>Acanthomorphata</taxon>
        <taxon>Eupercaria</taxon>
        <taxon>Spariformes</taxon>
        <taxon>Sparidae</taxon>
        <taxon>Sparus</taxon>
    </lineage>
</organism>
<evidence type="ECO:0000259" key="8">
    <source>
        <dbReference type="PROSITE" id="PS50089"/>
    </source>
</evidence>
<dbReference type="SUPFAM" id="SSF57845">
    <property type="entry name" value="B-box zinc-binding domain"/>
    <property type="match status" value="1"/>
</dbReference>
<dbReference type="CDD" id="cd16040">
    <property type="entry name" value="SPRY_PRY_SNTX"/>
    <property type="match status" value="1"/>
</dbReference>
<protein>
    <recommendedName>
        <fullName evidence="13">Tripartite motif-containing protein 16-like</fullName>
    </recommendedName>
</protein>
<feature type="domain" description="RING-type" evidence="8">
    <location>
        <begin position="56"/>
        <end position="99"/>
    </location>
</feature>
<dbReference type="Gene3D" id="3.30.40.10">
    <property type="entry name" value="Zinc/RING finger domain, C3HC4 (zinc finger)"/>
    <property type="match status" value="1"/>
</dbReference>
<dbReference type="GO" id="GO:0008270">
    <property type="term" value="F:zinc ion binding"/>
    <property type="evidence" value="ECO:0007669"/>
    <property type="project" value="UniProtKB-KW"/>
</dbReference>
<dbReference type="Gene3D" id="4.10.830.40">
    <property type="match status" value="1"/>
</dbReference>
<dbReference type="GO" id="GO:0005737">
    <property type="term" value="C:cytoplasm"/>
    <property type="evidence" value="ECO:0007669"/>
    <property type="project" value="UniProtKB-ARBA"/>
</dbReference>
<dbReference type="Pfam" id="PF13765">
    <property type="entry name" value="PRY"/>
    <property type="match status" value="1"/>
</dbReference>
<dbReference type="Pfam" id="PF00622">
    <property type="entry name" value="SPRY"/>
    <property type="match status" value="1"/>
</dbReference>
<proteinExistence type="predicted"/>
<dbReference type="PROSITE" id="PS50188">
    <property type="entry name" value="B302_SPRY"/>
    <property type="match status" value="1"/>
</dbReference>
<dbReference type="Pfam" id="PF15227">
    <property type="entry name" value="zf-C3HC4_4"/>
    <property type="match status" value="1"/>
</dbReference>
<evidence type="ECO:0000259" key="9">
    <source>
        <dbReference type="PROSITE" id="PS50119"/>
    </source>
</evidence>
<dbReference type="PROSITE" id="PS00518">
    <property type="entry name" value="ZF_RING_1"/>
    <property type="match status" value="1"/>
</dbReference>
<dbReference type="PANTHER" id="PTHR25465">
    <property type="entry name" value="B-BOX DOMAIN CONTAINING"/>
    <property type="match status" value="1"/>
</dbReference>
<dbReference type="InterPro" id="IPR043136">
    <property type="entry name" value="B30.2/SPRY_sf"/>
</dbReference>
<dbReference type="InterPro" id="IPR013083">
    <property type="entry name" value="Znf_RING/FYVE/PHD"/>
</dbReference>
<keyword evidence="2" id="KW-0479">Metal-binding</keyword>
<reference evidence="11" key="2">
    <citation type="submission" date="2025-08" db="UniProtKB">
        <authorList>
            <consortium name="Ensembl"/>
        </authorList>
    </citation>
    <scope>IDENTIFICATION</scope>
</reference>
<dbReference type="Gene3D" id="3.30.160.60">
    <property type="entry name" value="Classic Zinc Finger"/>
    <property type="match status" value="1"/>
</dbReference>
<dbReference type="GO" id="GO:0045087">
    <property type="term" value="P:innate immune response"/>
    <property type="evidence" value="ECO:0007669"/>
    <property type="project" value="UniProtKB-KW"/>
</dbReference>
<keyword evidence="4" id="KW-0862">Zinc</keyword>
<dbReference type="InterPro" id="IPR017907">
    <property type="entry name" value="Znf_RING_CS"/>
</dbReference>
<dbReference type="SMART" id="SM00589">
    <property type="entry name" value="PRY"/>
    <property type="match status" value="1"/>
</dbReference>
<dbReference type="InterPro" id="IPR000315">
    <property type="entry name" value="Znf_B-box"/>
</dbReference>
<dbReference type="Pfam" id="PF25600">
    <property type="entry name" value="TRIM_CC"/>
    <property type="match status" value="1"/>
</dbReference>
<evidence type="ECO:0000256" key="3">
    <source>
        <dbReference type="ARBA" id="ARBA00022771"/>
    </source>
</evidence>
<keyword evidence="7" id="KW-0175">Coiled coil</keyword>
<name>A0A671WNS5_SPAAU</name>
<dbReference type="InterPro" id="IPR003877">
    <property type="entry name" value="SPRY_dom"/>
</dbReference>